<feature type="non-terminal residue" evidence="7">
    <location>
        <position position="1"/>
    </location>
</feature>
<dbReference type="Gene3D" id="3.30.160.60">
    <property type="entry name" value="Classic Zinc Finger"/>
    <property type="match status" value="7"/>
</dbReference>
<dbReference type="PROSITE" id="PS00028">
    <property type="entry name" value="ZINC_FINGER_C2H2_1"/>
    <property type="match status" value="5"/>
</dbReference>
<dbReference type="GO" id="GO:0005634">
    <property type="term" value="C:nucleus"/>
    <property type="evidence" value="ECO:0007669"/>
    <property type="project" value="UniProtKB-SubCell"/>
</dbReference>
<evidence type="ECO:0000313" key="7">
    <source>
        <dbReference type="EMBL" id="CAD7231405.1"/>
    </source>
</evidence>
<feature type="region of interest" description="Disordered" evidence="6">
    <location>
        <begin position="227"/>
        <end position="268"/>
    </location>
</feature>
<protein>
    <submittedName>
        <fullName evidence="7">Uncharacterized protein</fullName>
    </submittedName>
</protein>
<dbReference type="InterPro" id="IPR050752">
    <property type="entry name" value="C2H2-ZF_domain"/>
</dbReference>
<dbReference type="PANTHER" id="PTHR24384">
    <property type="entry name" value="FINGER PUTATIVE TRANSCRIPTION FACTOR FAMILY-RELATED"/>
    <property type="match status" value="1"/>
</dbReference>
<sequence length="503" mass="57379">ICGKALSNKSALGRHKLIHCGEKPFGCEICGKAFADRSALVISGFQEFKFLEERTRRRGKTFEFRFGVSITTHEFIHDNHHWIRAGDKAFSCSICVKEFRSKSLIHYHEKKHSEGIESGCAHCDQPSRLVEGLQLVVLPVYVPSSTCVVKLRNKNFFNNIHFHNKILAPTIEHDVTVFVINFLKMNSEIEKEPSGIEIPRADDGYALPKFEANEMLTDQHEFRESEETPLLTDFVPGSTDNNNQTSGARAPDQIEVSEDEGPVRKGKNSRIHCQQKKRFICGVCGKSVSTKQNLQSHEFIHTGEKPFACRICGKSFADRSALGRHELIHSGEKPFACKAQVDPQWRETFACRICGKAVADRSALVTSGFEKFKSPEQRTRRKVKRSNFELRFQLALHTSSFTIERNSAWKICEKYFAHNHHLSTHKFCGKAFAQRSTLGRHKLIHSGQKRFACRMCGKGFRSKEAYQGHSKKHCEEEMSVCALCGDPFRLLEDLEKHLKWHIQ</sequence>
<dbReference type="InterPro" id="IPR013087">
    <property type="entry name" value="Znf_C2H2_type"/>
</dbReference>
<evidence type="ECO:0000256" key="5">
    <source>
        <dbReference type="ARBA" id="ARBA00022833"/>
    </source>
</evidence>
<dbReference type="AlphaFoldDB" id="A0A7R8WJ03"/>
<name>A0A7R8WJ03_9CRUS</name>
<evidence type="ECO:0000256" key="2">
    <source>
        <dbReference type="ARBA" id="ARBA00022723"/>
    </source>
</evidence>
<organism evidence="7">
    <name type="scientific">Cyprideis torosa</name>
    <dbReference type="NCBI Taxonomy" id="163714"/>
    <lineage>
        <taxon>Eukaryota</taxon>
        <taxon>Metazoa</taxon>
        <taxon>Ecdysozoa</taxon>
        <taxon>Arthropoda</taxon>
        <taxon>Crustacea</taxon>
        <taxon>Oligostraca</taxon>
        <taxon>Ostracoda</taxon>
        <taxon>Podocopa</taxon>
        <taxon>Podocopida</taxon>
        <taxon>Cytherocopina</taxon>
        <taxon>Cytheroidea</taxon>
        <taxon>Cytherideidae</taxon>
        <taxon>Cyprideis</taxon>
    </lineage>
</organism>
<feature type="non-terminal residue" evidence="7">
    <location>
        <position position="503"/>
    </location>
</feature>
<dbReference type="EMBL" id="OB663480">
    <property type="protein sequence ID" value="CAD7231405.1"/>
    <property type="molecule type" value="Genomic_DNA"/>
</dbReference>
<dbReference type="PROSITE" id="PS50157">
    <property type="entry name" value="ZINC_FINGER_C2H2_2"/>
    <property type="match status" value="7"/>
</dbReference>
<dbReference type="Pfam" id="PF00096">
    <property type="entry name" value="zf-C2H2"/>
    <property type="match status" value="3"/>
</dbReference>
<dbReference type="OrthoDB" id="6077919at2759"/>
<evidence type="ECO:0000256" key="3">
    <source>
        <dbReference type="ARBA" id="ARBA00022737"/>
    </source>
</evidence>
<dbReference type="SMART" id="SM00355">
    <property type="entry name" value="ZnF_C2H2"/>
    <property type="match status" value="7"/>
</dbReference>
<keyword evidence="5" id="KW-0862">Zinc</keyword>
<keyword evidence="3" id="KW-0677">Repeat</keyword>
<dbReference type="GO" id="GO:0000978">
    <property type="term" value="F:RNA polymerase II cis-regulatory region sequence-specific DNA binding"/>
    <property type="evidence" value="ECO:0007669"/>
    <property type="project" value="TreeGrafter"/>
</dbReference>
<evidence type="ECO:0000256" key="4">
    <source>
        <dbReference type="ARBA" id="ARBA00022771"/>
    </source>
</evidence>
<keyword evidence="2" id="KW-0479">Metal-binding</keyword>
<dbReference type="GO" id="GO:0008270">
    <property type="term" value="F:zinc ion binding"/>
    <property type="evidence" value="ECO:0007669"/>
    <property type="project" value="UniProtKB-KW"/>
</dbReference>
<evidence type="ECO:0000256" key="6">
    <source>
        <dbReference type="SAM" id="MobiDB-lite"/>
    </source>
</evidence>
<comment type="similarity">
    <text evidence="1">Belongs to the krueppel C2H2-type zinc-finger protein family.</text>
</comment>
<evidence type="ECO:0000256" key="1">
    <source>
        <dbReference type="ARBA" id="ARBA00006991"/>
    </source>
</evidence>
<reference evidence="7" key="1">
    <citation type="submission" date="2020-11" db="EMBL/GenBank/DDBJ databases">
        <authorList>
            <person name="Tran Van P."/>
        </authorList>
    </citation>
    <scope>NUCLEOTIDE SEQUENCE</scope>
</reference>
<gene>
    <name evidence="7" type="ORF">CTOB1V02_LOCUS9252</name>
</gene>
<feature type="compositionally biased region" description="Polar residues" evidence="6">
    <location>
        <begin position="238"/>
        <end position="247"/>
    </location>
</feature>
<accession>A0A7R8WJ03</accession>
<keyword evidence="4" id="KW-0863">Zinc-finger</keyword>
<dbReference type="InterPro" id="IPR036236">
    <property type="entry name" value="Znf_C2H2_sf"/>
</dbReference>
<dbReference type="FunFam" id="3.30.160.60:FF:000446">
    <property type="entry name" value="Zinc finger protein"/>
    <property type="match status" value="2"/>
</dbReference>
<dbReference type="GO" id="GO:0000981">
    <property type="term" value="F:DNA-binding transcription factor activity, RNA polymerase II-specific"/>
    <property type="evidence" value="ECO:0007669"/>
    <property type="project" value="TreeGrafter"/>
</dbReference>
<dbReference type="PANTHER" id="PTHR24384:SF218">
    <property type="entry name" value="ZINC FINGER PROTEIN 502"/>
    <property type="match status" value="1"/>
</dbReference>
<dbReference type="SUPFAM" id="SSF57667">
    <property type="entry name" value="beta-beta-alpha zinc fingers"/>
    <property type="match status" value="4"/>
</dbReference>
<proteinExistence type="inferred from homology"/>
<dbReference type="FunFam" id="3.30.160.60:FF:002005">
    <property type="entry name" value="Zinc finger protein 200"/>
    <property type="match status" value="1"/>
</dbReference>